<feature type="transmembrane region" description="Helical" evidence="1">
    <location>
        <begin position="178"/>
        <end position="197"/>
    </location>
</feature>
<feature type="transmembrane region" description="Helical" evidence="1">
    <location>
        <begin position="242"/>
        <end position="260"/>
    </location>
</feature>
<accession>A0A439DSA2</accession>
<evidence type="ECO:0008006" key="4">
    <source>
        <dbReference type="Google" id="ProtNLM"/>
    </source>
</evidence>
<organism evidence="2 3">
    <name type="scientific">Mycolicibacterium elephantis DSM 44368</name>
    <dbReference type="NCBI Taxonomy" id="1335622"/>
    <lineage>
        <taxon>Bacteria</taxon>
        <taxon>Bacillati</taxon>
        <taxon>Actinomycetota</taxon>
        <taxon>Actinomycetes</taxon>
        <taxon>Mycobacteriales</taxon>
        <taxon>Mycobacteriaceae</taxon>
        <taxon>Mycolicibacterium</taxon>
    </lineage>
</organism>
<evidence type="ECO:0000313" key="3">
    <source>
        <dbReference type="Proteomes" id="UP000287177"/>
    </source>
</evidence>
<dbReference type="EMBL" id="ATDN01000021">
    <property type="protein sequence ID" value="RWA19108.1"/>
    <property type="molecule type" value="Genomic_DNA"/>
</dbReference>
<dbReference type="InterPro" id="IPR021315">
    <property type="entry name" value="Gap/Sap"/>
</dbReference>
<proteinExistence type="predicted"/>
<feature type="transmembrane region" description="Helical" evidence="1">
    <location>
        <begin position="6"/>
        <end position="25"/>
    </location>
</feature>
<feature type="transmembrane region" description="Helical" evidence="1">
    <location>
        <begin position="81"/>
        <end position="102"/>
    </location>
</feature>
<evidence type="ECO:0000256" key="1">
    <source>
        <dbReference type="SAM" id="Phobius"/>
    </source>
</evidence>
<dbReference type="Proteomes" id="UP000287177">
    <property type="component" value="Unassembled WGS sequence"/>
</dbReference>
<name>A0A439DSA2_9MYCO</name>
<dbReference type="RefSeq" id="WP_064929710.1">
    <property type="nucleotide sequence ID" value="NZ_ATDN01000021.1"/>
</dbReference>
<evidence type="ECO:0000313" key="2">
    <source>
        <dbReference type="EMBL" id="RWA19108.1"/>
    </source>
</evidence>
<dbReference type="Pfam" id="PF11139">
    <property type="entry name" value="SfLAP"/>
    <property type="match status" value="1"/>
</dbReference>
<sequence>MWGSLLALALVGSLNPVRLAATLLVSSRPRPRHSLFAYWLGSLTMGILALVVPLIVLHFTPAFQSFTNDWAAPQSSPTVRYIQIGIGAVALTSAALIIVGVLTHRRRPARVAAADGDRPVLVPDMRPPPETLAPPQDPLPESRSAIRKLLARAHAAWEKGSLWVSWTIGFLTGPAPDVVLFALAIIVASGAAIGIQIIGAVTYVLGVLGAVEIILVCYLVTPTKTQAALRRLHGWAATHRQKLLAAMLLVAGLSMLNHGLGG</sequence>
<gene>
    <name evidence="2" type="ORF">MELE44368_22500</name>
</gene>
<protein>
    <recommendedName>
        <fullName evidence="4">Gap protein</fullName>
    </recommendedName>
</protein>
<keyword evidence="1" id="KW-1133">Transmembrane helix</keyword>
<keyword evidence="1" id="KW-0812">Transmembrane</keyword>
<dbReference type="AlphaFoldDB" id="A0A439DSA2"/>
<keyword evidence="3" id="KW-1185">Reference proteome</keyword>
<feature type="transmembrane region" description="Helical" evidence="1">
    <location>
        <begin position="37"/>
        <end position="61"/>
    </location>
</feature>
<keyword evidence="1" id="KW-0472">Membrane</keyword>
<comment type="caution">
    <text evidence="2">The sequence shown here is derived from an EMBL/GenBank/DDBJ whole genome shotgun (WGS) entry which is preliminary data.</text>
</comment>
<reference evidence="2 3" key="1">
    <citation type="submission" date="2013-06" db="EMBL/GenBank/DDBJ databases">
        <title>The draft sequence of the Mycobacterium elephantis genome.</title>
        <authorList>
            <person name="Pettersson F.B."/>
            <person name="Das S."/>
            <person name="Dasgupta S."/>
            <person name="Bhattacharya A."/>
            <person name="Kirsebom L.A."/>
        </authorList>
    </citation>
    <scope>NUCLEOTIDE SEQUENCE [LARGE SCALE GENOMIC DNA]</scope>
    <source>
        <strain evidence="2 3">DSM 44368</strain>
    </source>
</reference>
<feature type="transmembrane region" description="Helical" evidence="1">
    <location>
        <begin position="203"/>
        <end position="221"/>
    </location>
</feature>